<protein>
    <submittedName>
        <fullName evidence="2">Uncharacterized protein</fullName>
    </submittedName>
</protein>
<accession>A0A319CXQ4</accession>
<feature type="compositionally biased region" description="Low complexity" evidence="1">
    <location>
        <begin position="30"/>
        <end position="45"/>
    </location>
</feature>
<evidence type="ECO:0000256" key="1">
    <source>
        <dbReference type="SAM" id="MobiDB-lite"/>
    </source>
</evidence>
<gene>
    <name evidence="2" type="ORF">BO71DRAFT_91264</name>
</gene>
<feature type="region of interest" description="Disordered" evidence="1">
    <location>
        <begin position="199"/>
        <end position="222"/>
    </location>
</feature>
<dbReference type="VEuPathDB" id="FungiDB:BO71DRAFT_91264"/>
<feature type="region of interest" description="Disordered" evidence="1">
    <location>
        <begin position="121"/>
        <end position="142"/>
    </location>
</feature>
<evidence type="ECO:0000313" key="3">
    <source>
        <dbReference type="Proteomes" id="UP000247810"/>
    </source>
</evidence>
<evidence type="ECO:0000313" key="2">
    <source>
        <dbReference type="EMBL" id="PYH90085.1"/>
    </source>
</evidence>
<dbReference type="Proteomes" id="UP000247810">
    <property type="component" value="Unassembled WGS sequence"/>
</dbReference>
<reference evidence="2 3" key="1">
    <citation type="submission" date="2018-02" db="EMBL/GenBank/DDBJ databases">
        <title>The genomes of Aspergillus section Nigri reveals drivers in fungal speciation.</title>
        <authorList>
            <consortium name="DOE Joint Genome Institute"/>
            <person name="Vesth T.C."/>
            <person name="Nybo J."/>
            <person name="Theobald S."/>
            <person name="Brandl J."/>
            <person name="Frisvad J.C."/>
            <person name="Nielsen K.F."/>
            <person name="Lyhne E.K."/>
            <person name="Kogle M.E."/>
            <person name="Kuo A."/>
            <person name="Riley R."/>
            <person name="Clum A."/>
            <person name="Nolan M."/>
            <person name="Lipzen A."/>
            <person name="Salamov A."/>
            <person name="Henrissat B."/>
            <person name="Wiebenga A."/>
            <person name="De vries R.P."/>
            <person name="Grigoriev I.V."/>
            <person name="Mortensen U.H."/>
            <person name="Andersen M.R."/>
            <person name="Baker S.E."/>
        </authorList>
    </citation>
    <scope>NUCLEOTIDE SEQUENCE [LARGE SCALE GENOMIC DNA]</scope>
    <source>
        <strain evidence="2 3">CBS 707.79</strain>
    </source>
</reference>
<keyword evidence="3" id="KW-1185">Reference proteome</keyword>
<proteinExistence type="predicted"/>
<dbReference type="EMBL" id="KZ825998">
    <property type="protein sequence ID" value="PYH90085.1"/>
    <property type="molecule type" value="Genomic_DNA"/>
</dbReference>
<dbReference type="AlphaFoldDB" id="A0A319CXQ4"/>
<name>A0A319CXQ4_9EURO</name>
<organism evidence="2 3">
    <name type="scientific">Aspergillus ellipticus CBS 707.79</name>
    <dbReference type="NCBI Taxonomy" id="1448320"/>
    <lineage>
        <taxon>Eukaryota</taxon>
        <taxon>Fungi</taxon>
        <taxon>Dikarya</taxon>
        <taxon>Ascomycota</taxon>
        <taxon>Pezizomycotina</taxon>
        <taxon>Eurotiomycetes</taxon>
        <taxon>Eurotiomycetidae</taxon>
        <taxon>Eurotiales</taxon>
        <taxon>Aspergillaceae</taxon>
        <taxon>Aspergillus</taxon>
        <taxon>Aspergillus subgen. Circumdati</taxon>
    </lineage>
</organism>
<sequence>MHLHSTFIPSHSSTPRLADRVTPPDLREATTTTTSSSSSSSSSSSPPRSNNKDPVPGGQRSGQRRKMASGQSRRWPARPACIVLVANGIVPSGLRNRGSSIYWCCSALVACPELASSLVTQGPRGGRGQPESACDRTPDRPVMRDESCYSPWSPLLLPGRCAKIDNLSPEMGGRGEEWSYTARCVSCLMEEGGLHHLALQSPSPGDWPADHRPPSLHSSGGD</sequence>
<feature type="compositionally biased region" description="Basic and acidic residues" evidence="1">
    <location>
        <begin position="133"/>
        <end position="142"/>
    </location>
</feature>
<feature type="region of interest" description="Disordered" evidence="1">
    <location>
        <begin position="1"/>
        <end position="73"/>
    </location>
</feature>